<evidence type="ECO:0000256" key="3">
    <source>
        <dbReference type="ARBA" id="ARBA00023110"/>
    </source>
</evidence>
<evidence type="ECO:0000256" key="1">
    <source>
        <dbReference type="ARBA" id="ARBA00000971"/>
    </source>
</evidence>
<dbReference type="AlphaFoldDB" id="A0A918PV79"/>
<protein>
    <recommendedName>
        <fullName evidence="2 4">peptidylprolyl isomerase</fullName>
        <ecNumber evidence="2 4">5.2.1.8</ecNumber>
    </recommendedName>
</protein>
<comment type="catalytic activity">
    <reaction evidence="1 4">
        <text>[protein]-peptidylproline (omega=180) = [protein]-peptidylproline (omega=0)</text>
        <dbReference type="Rhea" id="RHEA:16237"/>
        <dbReference type="Rhea" id="RHEA-COMP:10747"/>
        <dbReference type="Rhea" id="RHEA-COMP:10748"/>
        <dbReference type="ChEBI" id="CHEBI:83833"/>
        <dbReference type="ChEBI" id="CHEBI:83834"/>
        <dbReference type="EC" id="5.2.1.8"/>
    </reaction>
</comment>
<comment type="caution">
    <text evidence="6">The sequence shown here is derived from an EMBL/GenBank/DDBJ whole genome shotgun (WGS) entry which is preliminary data.</text>
</comment>
<organism evidence="6 7">
    <name type="scientific">Echinicola pacifica</name>
    <dbReference type="NCBI Taxonomy" id="346377"/>
    <lineage>
        <taxon>Bacteria</taxon>
        <taxon>Pseudomonadati</taxon>
        <taxon>Bacteroidota</taxon>
        <taxon>Cytophagia</taxon>
        <taxon>Cytophagales</taxon>
        <taxon>Cyclobacteriaceae</taxon>
        <taxon>Echinicola</taxon>
    </lineage>
</organism>
<dbReference type="EC" id="5.2.1.8" evidence="2 4"/>
<dbReference type="InterPro" id="IPR001179">
    <property type="entry name" value="PPIase_FKBP_dom"/>
</dbReference>
<dbReference type="InterPro" id="IPR046357">
    <property type="entry name" value="PPIase_dom_sf"/>
</dbReference>
<evidence type="ECO:0000313" key="6">
    <source>
        <dbReference type="EMBL" id="GGZ23284.1"/>
    </source>
</evidence>
<reference evidence="6" key="2">
    <citation type="submission" date="2020-09" db="EMBL/GenBank/DDBJ databases">
        <authorList>
            <person name="Sun Q."/>
            <person name="Kim S."/>
        </authorList>
    </citation>
    <scope>NUCLEOTIDE SEQUENCE</scope>
    <source>
        <strain evidence="6">KCTC 12368</strain>
    </source>
</reference>
<sequence length="318" mass="35337">MNRILVAVSAVTLGVMMTSCLNDEPTEYEKQVTRDDKALEVYISEKGIEAEKTISGYYYTRDVDVEDGVKIKDEDIVGIYYEMETLEGAFIGEHTMEDGDPVLFRYDVGAQTLAPIAMNLSVGLAEVGETLTLYVPSYVGFSDYGYGTLIPPYSHLKIKVTFAKIYSKDEVAAMEDNMIQEYLIENDLEGFTKMEKDVYVKVIDQGDTDTEKSKNGNTVSFTYGMYELGATDPFAKSSASVPTTLGVKDNLGFVDVGLNNLHNKAKIQVISPSSAAYTNLARVLPQSIRNDYFQKGYLNVQLNPFQPIFFDAEITGIK</sequence>
<keyword evidence="4" id="KW-0413">Isomerase</keyword>
<keyword evidence="3 4" id="KW-0697">Rotamase</keyword>
<dbReference type="Proteomes" id="UP000619457">
    <property type="component" value="Unassembled WGS sequence"/>
</dbReference>
<accession>A0A918PV79</accession>
<evidence type="ECO:0000259" key="5">
    <source>
        <dbReference type="PROSITE" id="PS50059"/>
    </source>
</evidence>
<proteinExistence type="predicted"/>
<dbReference type="GO" id="GO:0003755">
    <property type="term" value="F:peptidyl-prolyl cis-trans isomerase activity"/>
    <property type="evidence" value="ECO:0007669"/>
    <property type="project" value="UniProtKB-KW"/>
</dbReference>
<dbReference type="RefSeq" id="WP_018471909.1">
    <property type="nucleotide sequence ID" value="NZ_BMWX01000002.1"/>
</dbReference>
<dbReference type="PROSITE" id="PS51257">
    <property type="entry name" value="PROKAR_LIPOPROTEIN"/>
    <property type="match status" value="1"/>
</dbReference>
<dbReference type="EMBL" id="BMWX01000002">
    <property type="protein sequence ID" value="GGZ23284.1"/>
    <property type="molecule type" value="Genomic_DNA"/>
</dbReference>
<gene>
    <name evidence="6" type="ORF">GCM10007049_15230</name>
</gene>
<dbReference type="PROSITE" id="PS50059">
    <property type="entry name" value="FKBP_PPIASE"/>
    <property type="match status" value="1"/>
</dbReference>
<reference evidence="6" key="1">
    <citation type="journal article" date="2014" name="Int. J. Syst. Evol. Microbiol.">
        <title>Complete genome sequence of Corynebacterium casei LMG S-19264T (=DSM 44701T), isolated from a smear-ripened cheese.</title>
        <authorList>
            <consortium name="US DOE Joint Genome Institute (JGI-PGF)"/>
            <person name="Walter F."/>
            <person name="Albersmeier A."/>
            <person name="Kalinowski J."/>
            <person name="Ruckert C."/>
        </authorList>
    </citation>
    <scope>NUCLEOTIDE SEQUENCE</scope>
    <source>
        <strain evidence="6">KCTC 12368</strain>
    </source>
</reference>
<evidence type="ECO:0000256" key="2">
    <source>
        <dbReference type="ARBA" id="ARBA00013194"/>
    </source>
</evidence>
<dbReference type="Gene3D" id="3.10.50.40">
    <property type="match status" value="2"/>
</dbReference>
<evidence type="ECO:0000256" key="4">
    <source>
        <dbReference type="PROSITE-ProRule" id="PRU00277"/>
    </source>
</evidence>
<keyword evidence="7" id="KW-1185">Reference proteome</keyword>
<name>A0A918PV79_9BACT</name>
<dbReference type="SUPFAM" id="SSF54534">
    <property type="entry name" value="FKBP-like"/>
    <property type="match status" value="1"/>
</dbReference>
<feature type="domain" description="PPIase FKBP-type" evidence="5">
    <location>
        <begin position="74"/>
        <end position="166"/>
    </location>
</feature>
<evidence type="ECO:0000313" key="7">
    <source>
        <dbReference type="Proteomes" id="UP000619457"/>
    </source>
</evidence>